<organism evidence="1 2">
    <name type="scientific">Nocardiopsis tropica</name>
    <dbReference type="NCBI Taxonomy" id="109330"/>
    <lineage>
        <taxon>Bacteria</taxon>
        <taxon>Bacillati</taxon>
        <taxon>Actinomycetota</taxon>
        <taxon>Actinomycetes</taxon>
        <taxon>Streptosporangiales</taxon>
        <taxon>Nocardiopsidaceae</taxon>
        <taxon>Nocardiopsis</taxon>
    </lineage>
</organism>
<protein>
    <submittedName>
        <fullName evidence="1">Uncharacterized protein</fullName>
    </submittedName>
</protein>
<evidence type="ECO:0000313" key="1">
    <source>
        <dbReference type="EMBL" id="MES0832513.1"/>
    </source>
</evidence>
<keyword evidence="2" id="KW-1185">Reference proteome</keyword>
<dbReference type="EMBL" id="JBEQNB010000001">
    <property type="protein sequence ID" value="MES0832513.1"/>
    <property type="molecule type" value="Genomic_DNA"/>
</dbReference>
<sequence>MSARYLNPSTLLAVRFLTMETLRHRRPRRASRVRAYSNPSSALPSVPTEGVLGAVLDGLRGVGVSW</sequence>
<reference evidence="1 2" key="1">
    <citation type="submission" date="2024-06" db="EMBL/GenBank/DDBJ databases">
        <authorList>
            <person name="Bataeva Y.V."/>
            <person name="Grigorian L.N."/>
            <person name="Solomentsev V.I."/>
        </authorList>
    </citation>
    <scope>NUCLEOTIDE SEQUENCE [LARGE SCALE GENOMIC DNA]</scope>
    <source>
        <strain evidence="2">SCPM-O-B-12605 (RCAM04882)</strain>
    </source>
</reference>
<dbReference type="RefSeq" id="WP_352982313.1">
    <property type="nucleotide sequence ID" value="NZ_JBEQNA010000008.1"/>
</dbReference>
<gene>
    <name evidence="1" type="ORF">ABUK86_01885</name>
</gene>
<dbReference type="Proteomes" id="UP001432401">
    <property type="component" value="Unassembled WGS sequence"/>
</dbReference>
<evidence type="ECO:0000313" key="2">
    <source>
        <dbReference type="Proteomes" id="UP001432401"/>
    </source>
</evidence>
<name>A0ABV1ZNH7_9ACTN</name>
<proteinExistence type="predicted"/>
<comment type="caution">
    <text evidence="1">The sequence shown here is derived from an EMBL/GenBank/DDBJ whole genome shotgun (WGS) entry which is preliminary data.</text>
</comment>
<accession>A0ABV1ZNH7</accession>